<comment type="similarity">
    <text evidence="8">Belongs to the protein kinase superfamily.</text>
</comment>
<dbReference type="PROSITE" id="PS50011">
    <property type="entry name" value="PROTEIN_KINASE_DOM"/>
    <property type="match status" value="1"/>
</dbReference>
<dbReference type="SMART" id="SM00220">
    <property type="entry name" value="S_TKc"/>
    <property type="match status" value="1"/>
</dbReference>
<name>A0AAV1HUV4_9CHLO</name>
<gene>
    <name evidence="10" type="ORF">CVIRNUC_001561</name>
</gene>
<protein>
    <recommendedName>
        <fullName evidence="9">Protein kinase domain-containing protein</fullName>
    </recommendedName>
</protein>
<dbReference type="FunFam" id="3.30.200.20:FF:000034">
    <property type="entry name" value="Kinase suppressor of Ras 1"/>
    <property type="match status" value="1"/>
</dbReference>
<dbReference type="SUPFAM" id="SSF56112">
    <property type="entry name" value="Protein kinase-like (PK-like)"/>
    <property type="match status" value="1"/>
</dbReference>
<evidence type="ECO:0000256" key="3">
    <source>
        <dbReference type="ARBA" id="ARBA00022777"/>
    </source>
</evidence>
<comment type="catalytic activity">
    <reaction evidence="5">
        <text>L-threonyl-[protein] + ATP = O-phospho-L-threonyl-[protein] + ADP + H(+)</text>
        <dbReference type="Rhea" id="RHEA:46608"/>
        <dbReference type="Rhea" id="RHEA-COMP:11060"/>
        <dbReference type="Rhea" id="RHEA-COMP:11605"/>
        <dbReference type="ChEBI" id="CHEBI:15378"/>
        <dbReference type="ChEBI" id="CHEBI:30013"/>
        <dbReference type="ChEBI" id="CHEBI:30616"/>
        <dbReference type="ChEBI" id="CHEBI:61977"/>
        <dbReference type="ChEBI" id="CHEBI:456216"/>
        <dbReference type="EC" id="2.7.11.1"/>
    </reaction>
</comment>
<reference evidence="10 11" key="1">
    <citation type="submission" date="2023-10" db="EMBL/GenBank/DDBJ databases">
        <authorList>
            <person name="Maclean D."/>
            <person name="Macfadyen A."/>
        </authorList>
    </citation>
    <scope>NUCLEOTIDE SEQUENCE [LARGE SCALE GENOMIC DNA]</scope>
</reference>
<dbReference type="InterPro" id="IPR051681">
    <property type="entry name" value="Ser/Thr_Kinases-Pseudokinases"/>
</dbReference>
<dbReference type="PANTHER" id="PTHR44329:SF298">
    <property type="entry name" value="MIXED LINEAGE KINASE DOMAIN-LIKE PROTEIN"/>
    <property type="match status" value="1"/>
</dbReference>
<dbReference type="GO" id="GO:0005524">
    <property type="term" value="F:ATP binding"/>
    <property type="evidence" value="ECO:0007669"/>
    <property type="project" value="UniProtKB-UniRule"/>
</dbReference>
<organism evidence="10 11">
    <name type="scientific">Coccomyxa viridis</name>
    <dbReference type="NCBI Taxonomy" id="1274662"/>
    <lineage>
        <taxon>Eukaryota</taxon>
        <taxon>Viridiplantae</taxon>
        <taxon>Chlorophyta</taxon>
        <taxon>core chlorophytes</taxon>
        <taxon>Trebouxiophyceae</taxon>
        <taxon>Trebouxiophyceae incertae sedis</taxon>
        <taxon>Coccomyxaceae</taxon>
        <taxon>Coccomyxa</taxon>
    </lineage>
</organism>
<keyword evidence="4 7" id="KW-0067">ATP-binding</keyword>
<evidence type="ECO:0000256" key="6">
    <source>
        <dbReference type="ARBA" id="ARBA00048679"/>
    </source>
</evidence>
<dbReference type="GO" id="GO:0004674">
    <property type="term" value="F:protein serine/threonine kinase activity"/>
    <property type="evidence" value="ECO:0007669"/>
    <property type="project" value="UniProtKB-KW"/>
</dbReference>
<evidence type="ECO:0000256" key="2">
    <source>
        <dbReference type="ARBA" id="ARBA00022741"/>
    </source>
</evidence>
<evidence type="ECO:0000313" key="10">
    <source>
        <dbReference type="EMBL" id="CAK0744611.1"/>
    </source>
</evidence>
<proteinExistence type="inferred from homology"/>
<feature type="binding site" evidence="7">
    <location>
        <position position="108"/>
    </location>
    <ligand>
        <name>ATP</name>
        <dbReference type="ChEBI" id="CHEBI:30616"/>
    </ligand>
</feature>
<evidence type="ECO:0000256" key="5">
    <source>
        <dbReference type="ARBA" id="ARBA00047899"/>
    </source>
</evidence>
<sequence>MCYQQGEPASDNKDVTVPEETCPHNASLIGQISLQALLDQSTAPPGFYMSPSHDLVSARQDLDRARSTPYHGVTDIDWSDVVLETKIGAGAFGSVYRARWKGRAVAVKVMLASAGDHASELESFRQEVQVLSGLAHERIICLLGACLAPPHICIVEELANAGSLFNLLHGARPGHSPHHGMPYAQLLQVALDVADALRYLHHHSYPQILHRDLKSSNVLLSRNGRAKVCDFGIAKFKDRTFVSTKHASAGTPAYMAPEMFEGKRISEKVIYVVGVLKKRLAIPRHAPQVLRTLITACWQDNADLRPAFSAVFPMIQEELEKVRSISAA</sequence>
<keyword evidence="3" id="KW-0418">Kinase</keyword>
<evidence type="ECO:0000259" key="9">
    <source>
        <dbReference type="PROSITE" id="PS50011"/>
    </source>
</evidence>
<keyword evidence="8" id="KW-0723">Serine/threonine-protein kinase</keyword>
<evidence type="ECO:0000256" key="7">
    <source>
        <dbReference type="PROSITE-ProRule" id="PRU10141"/>
    </source>
</evidence>
<evidence type="ECO:0000313" key="11">
    <source>
        <dbReference type="Proteomes" id="UP001314263"/>
    </source>
</evidence>
<dbReference type="AlphaFoldDB" id="A0AAV1HUV4"/>
<dbReference type="Gene3D" id="1.10.510.10">
    <property type="entry name" value="Transferase(Phosphotransferase) domain 1"/>
    <property type="match status" value="1"/>
</dbReference>
<comment type="caution">
    <text evidence="10">The sequence shown here is derived from an EMBL/GenBank/DDBJ whole genome shotgun (WGS) entry which is preliminary data.</text>
</comment>
<evidence type="ECO:0000256" key="1">
    <source>
        <dbReference type="ARBA" id="ARBA00022679"/>
    </source>
</evidence>
<dbReference type="Proteomes" id="UP001314263">
    <property type="component" value="Unassembled WGS sequence"/>
</dbReference>
<dbReference type="EMBL" id="CAUYUE010000002">
    <property type="protein sequence ID" value="CAK0744611.1"/>
    <property type="molecule type" value="Genomic_DNA"/>
</dbReference>
<keyword evidence="2 7" id="KW-0547">Nucleotide-binding</keyword>
<keyword evidence="1" id="KW-0808">Transferase</keyword>
<evidence type="ECO:0000256" key="4">
    <source>
        <dbReference type="ARBA" id="ARBA00022840"/>
    </source>
</evidence>
<dbReference type="Pfam" id="PF00069">
    <property type="entry name" value="Pkinase"/>
    <property type="match status" value="1"/>
</dbReference>
<dbReference type="InterPro" id="IPR017441">
    <property type="entry name" value="Protein_kinase_ATP_BS"/>
</dbReference>
<evidence type="ECO:0000256" key="8">
    <source>
        <dbReference type="RuleBase" id="RU000304"/>
    </source>
</evidence>
<dbReference type="PANTHER" id="PTHR44329">
    <property type="entry name" value="SERINE/THREONINE-PROTEIN KINASE TNNI3K-RELATED"/>
    <property type="match status" value="1"/>
</dbReference>
<dbReference type="InterPro" id="IPR011009">
    <property type="entry name" value="Kinase-like_dom_sf"/>
</dbReference>
<keyword evidence="11" id="KW-1185">Reference proteome</keyword>
<dbReference type="Gene3D" id="3.30.200.20">
    <property type="entry name" value="Phosphorylase Kinase, domain 1"/>
    <property type="match status" value="1"/>
</dbReference>
<dbReference type="InterPro" id="IPR000719">
    <property type="entry name" value="Prot_kinase_dom"/>
</dbReference>
<dbReference type="PROSITE" id="PS00107">
    <property type="entry name" value="PROTEIN_KINASE_ATP"/>
    <property type="match status" value="1"/>
</dbReference>
<accession>A0AAV1HUV4</accession>
<dbReference type="InterPro" id="IPR008271">
    <property type="entry name" value="Ser/Thr_kinase_AS"/>
</dbReference>
<comment type="catalytic activity">
    <reaction evidence="6">
        <text>L-seryl-[protein] + ATP = O-phospho-L-seryl-[protein] + ADP + H(+)</text>
        <dbReference type="Rhea" id="RHEA:17989"/>
        <dbReference type="Rhea" id="RHEA-COMP:9863"/>
        <dbReference type="Rhea" id="RHEA-COMP:11604"/>
        <dbReference type="ChEBI" id="CHEBI:15378"/>
        <dbReference type="ChEBI" id="CHEBI:29999"/>
        <dbReference type="ChEBI" id="CHEBI:30616"/>
        <dbReference type="ChEBI" id="CHEBI:83421"/>
        <dbReference type="ChEBI" id="CHEBI:456216"/>
        <dbReference type="EC" id="2.7.11.1"/>
    </reaction>
</comment>
<dbReference type="PROSITE" id="PS00108">
    <property type="entry name" value="PROTEIN_KINASE_ST"/>
    <property type="match status" value="1"/>
</dbReference>
<feature type="domain" description="Protein kinase" evidence="9">
    <location>
        <begin position="81"/>
        <end position="328"/>
    </location>
</feature>